<dbReference type="EMBL" id="CP142149">
    <property type="protein sequence ID" value="WSE34825.1"/>
    <property type="molecule type" value="Genomic_DNA"/>
</dbReference>
<organism evidence="2 3">
    <name type="scientific">Amycolatopsis rhabdoformis</name>
    <dbReference type="NCBI Taxonomy" id="1448059"/>
    <lineage>
        <taxon>Bacteria</taxon>
        <taxon>Bacillati</taxon>
        <taxon>Actinomycetota</taxon>
        <taxon>Actinomycetes</taxon>
        <taxon>Pseudonocardiales</taxon>
        <taxon>Pseudonocardiaceae</taxon>
        <taxon>Amycolatopsis</taxon>
    </lineage>
</organism>
<keyword evidence="3" id="KW-1185">Reference proteome</keyword>
<dbReference type="Proteomes" id="UP001330812">
    <property type="component" value="Chromosome"/>
</dbReference>
<name>A0ABZ1IN50_9PSEU</name>
<accession>A0ABZ1IN50</accession>
<proteinExistence type="predicted"/>
<sequence>MILDFNFWGAVVLLALGIWVLVIIPGYSAGWGFILATPVIVIMGLLIWFCVFRLRVLRRGTLTWFTGFTHDVERHRPLPDRYPILLYTEMSQGYNPHYYVRFDGKRFQVYRDMRAKFQAEHENTIYLTPNGKVIVNVIPT</sequence>
<evidence type="ECO:0000313" key="2">
    <source>
        <dbReference type="EMBL" id="WSE34825.1"/>
    </source>
</evidence>
<keyword evidence="1" id="KW-0472">Membrane</keyword>
<reference evidence="2 3" key="1">
    <citation type="journal article" date="2015" name="Int. J. Syst. Evol. Microbiol.">
        <title>Amycolatopsis rhabdoformis sp. nov., an actinomycete isolated from a tropical forest soil.</title>
        <authorList>
            <person name="Souza W.R."/>
            <person name="Silva R.E."/>
            <person name="Goodfellow M."/>
            <person name="Busarakam K."/>
            <person name="Figueiro F.S."/>
            <person name="Ferreira D."/>
            <person name="Rodrigues-Filho E."/>
            <person name="Moraes L.A.B."/>
            <person name="Zucchi T.D."/>
        </authorList>
    </citation>
    <scope>NUCLEOTIDE SEQUENCE [LARGE SCALE GENOMIC DNA]</scope>
    <source>
        <strain evidence="2 3">NCIMB 14900</strain>
    </source>
</reference>
<feature type="transmembrane region" description="Helical" evidence="1">
    <location>
        <begin position="33"/>
        <end position="52"/>
    </location>
</feature>
<keyword evidence="1" id="KW-0812">Transmembrane</keyword>
<keyword evidence="1" id="KW-1133">Transmembrane helix</keyword>
<evidence type="ECO:0008006" key="4">
    <source>
        <dbReference type="Google" id="ProtNLM"/>
    </source>
</evidence>
<protein>
    <recommendedName>
        <fullName evidence="4">NfeD-like C-terminal domain-containing protein</fullName>
    </recommendedName>
</protein>
<dbReference type="RefSeq" id="WP_326837632.1">
    <property type="nucleotide sequence ID" value="NZ_CP142149.1"/>
</dbReference>
<evidence type="ECO:0000313" key="3">
    <source>
        <dbReference type="Proteomes" id="UP001330812"/>
    </source>
</evidence>
<gene>
    <name evidence="2" type="ORF">VSH64_22555</name>
</gene>
<feature type="transmembrane region" description="Helical" evidence="1">
    <location>
        <begin position="7"/>
        <end position="27"/>
    </location>
</feature>
<evidence type="ECO:0000256" key="1">
    <source>
        <dbReference type="SAM" id="Phobius"/>
    </source>
</evidence>